<proteinExistence type="predicted"/>
<organism evidence="1 2">
    <name type="scientific">Rhodoferax fermentans</name>
    <dbReference type="NCBI Taxonomy" id="28066"/>
    <lineage>
        <taxon>Bacteria</taxon>
        <taxon>Pseudomonadati</taxon>
        <taxon>Pseudomonadota</taxon>
        <taxon>Betaproteobacteria</taxon>
        <taxon>Burkholderiales</taxon>
        <taxon>Comamonadaceae</taxon>
        <taxon>Rhodoferax</taxon>
    </lineage>
</organism>
<keyword evidence="2" id="KW-1185">Reference proteome</keyword>
<protein>
    <submittedName>
        <fullName evidence="1">Uncharacterized protein</fullName>
    </submittedName>
</protein>
<dbReference type="RefSeq" id="WP_078363562.1">
    <property type="nucleotide sequence ID" value="NZ_MTJN01000002.1"/>
</dbReference>
<comment type="caution">
    <text evidence="1">The sequence shown here is derived from an EMBL/GenBank/DDBJ whole genome shotgun (WGS) entry which is preliminary data.</text>
</comment>
<gene>
    <name evidence="1" type="ORF">RF819_02810</name>
</gene>
<dbReference type="STRING" id="28066.RF819_02810"/>
<accession>A0A1T1ANR4</accession>
<evidence type="ECO:0000313" key="2">
    <source>
        <dbReference type="Proteomes" id="UP000190750"/>
    </source>
</evidence>
<name>A0A1T1ANR4_RHOFE</name>
<dbReference type="Proteomes" id="UP000190750">
    <property type="component" value="Unassembled WGS sequence"/>
</dbReference>
<sequence length="116" mass="12998">MALDAELNSLARLAIRNAFWADFSALANHYIKLGAGLDTELLEMELGELTSIYGRNTKATGDEFINLWVQTTRGTNGHETVVEALKQEDALEVHLQGKLVFKRVKGMWFFQEKALG</sequence>
<dbReference type="EMBL" id="MTJN01000002">
    <property type="protein sequence ID" value="OOV05780.1"/>
    <property type="molecule type" value="Genomic_DNA"/>
</dbReference>
<reference evidence="1 2" key="1">
    <citation type="submission" date="2017-01" db="EMBL/GenBank/DDBJ databases">
        <title>Genome sequencing of Rhodoferax fermentans JCM 7819.</title>
        <authorList>
            <person name="Kim Y.J."/>
            <person name="Farh M.E.-A."/>
            <person name="Yang D.-C."/>
        </authorList>
    </citation>
    <scope>NUCLEOTIDE SEQUENCE [LARGE SCALE GENOMIC DNA]</scope>
    <source>
        <strain evidence="1 2">JCM 7819</strain>
    </source>
</reference>
<evidence type="ECO:0000313" key="1">
    <source>
        <dbReference type="EMBL" id="OOV05780.1"/>
    </source>
</evidence>
<dbReference type="AlphaFoldDB" id="A0A1T1ANR4"/>